<feature type="coiled-coil region" evidence="6">
    <location>
        <begin position="924"/>
        <end position="951"/>
    </location>
</feature>
<dbReference type="GO" id="GO:0005737">
    <property type="term" value="C:cytoplasm"/>
    <property type="evidence" value="ECO:0007669"/>
    <property type="project" value="UniProtKB-SubCell"/>
</dbReference>
<dbReference type="GO" id="GO:0005085">
    <property type="term" value="F:guanyl-nucleotide exchange factor activity"/>
    <property type="evidence" value="ECO:0007669"/>
    <property type="project" value="UniProtKB-KW"/>
</dbReference>
<dbReference type="Gene3D" id="1.10.418.10">
    <property type="entry name" value="Calponin-like domain"/>
    <property type="match status" value="1"/>
</dbReference>
<evidence type="ECO:0000256" key="1">
    <source>
        <dbReference type="ARBA" id="ARBA00004496"/>
    </source>
</evidence>
<dbReference type="PANTHER" id="PTHR18947:SF31">
    <property type="entry name" value="PROTEIN DAPLE"/>
    <property type="match status" value="1"/>
</dbReference>
<feature type="coiled-coil region" evidence="6">
    <location>
        <begin position="983"/>
        <end position="1024"/>
    </location>
</feature>
<evidence type="ECO:0000313" key="9">
    <source>
        <dbReference type="Ensembl" id="ENSPSTP00000002551.1"/>
    </source>
</evidence>
<comment type="similarity">
    <text evidence="5">Belongs to the CCDC88 family.</text>
</comment>
<sequence>MDVTISELLELFLQSPLVTWVKTFGALGGGGEDKLGMYMELADGVLLNRIMLQIDPRPTNQRVNKHVNNDVYLRVQNLTILVRNIKTYYQEVLQQLIVMNLPNVLMIGKDPLSGKSMEEIKKLLLLVLGCAVQCERKEEFIERIKQLDIETQAAIVSHIQEVTHNQENVFDLQWLELPDMAPEELESLSRNMVFHLKRLIDERDECTEVIVDLTQERDYLQSQQPPNPLKASSPDSSPNPANPLSNEDKQHLAVELADTKAKLRRIRQELEEKSEQLVDSKHEVEQLTLELQKLKQENIHLASDARSARAYRDELDSLREKANRVERLEMELVRCKEKLHDVDFYKARMENNLEIICILFFSLAHLAQDRDTDKKRIEELLEENMVLEIAQKQSMNESAHLGWELEQLSKSTDLADSEREGLYPAAIIRISFPLVVQNTFKGGLSSYQAVADVFCCVLSTQIEKLQNQIEKEKQSNQDLETLSEELIKEKEQLQVVMETLKADKDRQIKDLKQENDHLNQVVLSLRQRSQVSSEARVKDIEKENKILHETVTETSSKVNKLEFEKKQLQKDFDQVKEKVERVEEMEKELHRLEKENEQLTKKATAMRTVTKKVEVLQQENWDLEMENRKLRKSLDTFQNVSIRLGDLERDNKQLDEENLELRRVVETMRFTSTKMAQIEAENKDLEREKEDLRKNVEMLKVLSKKSERLELSYQSINSENQRLQQMLENSNKKIQELEKEVQATESENQVLQRNLEELKISAKRLERLEKENKALEQEISQLEKDKKLLEKETKRLWQQVELKDAILDDSTVKLAVAEKENKTLEKEIAQFRDSSNKLKEFEKDNKDLIKQVTIDKRTLATLREDLVLEKLKSQQLSSELDKLSLELEKIGLSKELLLQDDNGNDDTKFRILESKTESALKTTLAVKEEKIAVLEAQVKDTENLNQQLQNDLNMVRVVLYINMEDTAKLQIFYSQSASLMAQNALLQNQQTAKENENENLLKQKEQLKAEYESLLQDHEHLASLHEHQSTEYELLINQHSCLKTLHKNLDLEHKGLGERYVHCTGDLMKQKAELEELELALKTEREVLQEERRSNAITAGENQKLREELDRVNFLHSQLKAEYEGLHSHTKELKTSLNNSQLELNRWQARYDELKEQHQSMDISLTKLDNHCELLSRLKGNLEEENHHLLSQIQMLNQQNQMLLEQNMENKDQYHEEQKQYMICLISFLTPRSDRTKGIDAEASCCPVRDFIVSSSRAVNNSGSSDHIHGRTESLSSEDMVPSREVPALLRDRYPFHSASAIVDPSNRYESSFHRNGSVSYDTPQKSAPSQSYVGRQRSASPGSEMVTLEEFLEESNRLSPPSDTSSNREDLLNDYFKKANEPSATGSPLVQPSRREAAKMPAGHVAPAVKMAITGEEGRTAKPGNYMKPNLRQVEPEPLANSQGPLKPPHMPQQQPTSGMRQTAQPQQPGSVGRRSTSLSRAFSLASADLLRATGPEAYRQESPQKSVGDLRGGKDTVCQSSRASVPASSQATLRERPQSAKVASSLQGVDSRCRQLDARRLSLAPPKDERPLSFHQFSASPTASTSNVNVQQQERVNPGQHYSPTPHTPSKTKPKPAPRTGEVATVGSARAVSTSTEGNTSVGQSQGDVLLTKCQGKLPDGSCGALEEPVRGSSSSSTPGSSDPQGDQQTVWYEYGCV</sequence>
<feature type="compositionally biased region" description="Basic and acidic residues" evidence="7">
    <location>
        <begin position="1553"/>
        <end position="1574"/>
    </location>
</feature>
<dbReference type="FunFam" id="1.10.418.10:FF:000035">
    <property type="entry name" value="girdin isoform X1"/>
    <property type="match status" value="1"/>
</dbReference>
<dbReference type="GO" id="GO:0030705">
    <property type="term" value="P:cytoskeleton-dependent intracellular transport"/>
    <property type="evidence" value="ECO:0007669"/>
    <property type="project" value="InterPro"/>
</dbReference>
<accession>A0A8C9ELN9</accession>
<feature type="region of interest" description="Disordered" evidence="7">
    <location>
        <begin position="1311"/>
        <end position="1344"/>
    </location>
</feature>
<organism evidence="9 10">
    <name type="scientific">Pavo cristatus</name>
    <name type="common">Indian peafowl</name>
    <name type="synonym">Blue peafowl</name>
    <dbReference type="NCBI Taxonomy" id="9049"/>
    <lineage>
        <taxon>Eukaryota</taxon>
        <taxon>Metazoa</taxon>
        <taxon>Chordata</taxon>
        <taxon>Craniata</taxon>
        <taxon>Vertebrata</taxon>
        <taxon>Euteleostomi</taxon>
        <taxon>Archelosauria</taxon>
        <taxon>Archosauria</taxon>
        <taxon>Dinosauria</taxon>
        <taxon>Saurischia</taxon>
        <taxon>Theropoda</taxon>
        <taxon>Coelurosauria</taxon>
        <taxon>Aves</taxon>
        <taxon>Neognathae</taxon>
        <taxon>Galloanserae</taxon>
        <taxon>Galliformes</taxon>
        <taxon>Phasianidae</taxon>
        <taxon>Phasianinae</taxon>
        <taxon>Pavo</taxon>
    </lineage>
</organism>
<feature type="region of interest" description="Disordered" evidence="7">
    <location>
        <begin position="219"/>
        <end position="249"/>
    </location>
</feature>
<evidence type="ECO:0000256" key="7">
    <source>
        <dbReference type="SAM" id="MobiDB-lite"/>
    </source>
</evidence>
<feature type="coiled-coil region" evidence="6">
    <location>
        <begin position="1067"/>
        <end position="1213"/>
    </location>
</feature>
<dbReference type="Ensembl" id="ENSPSTT00000002679.1">
    <property type="protein sequence ID" value="ENSPSTP00000002551.1"/>
    <property type="gene ID" value="ENSPSTG00000001856.1"/>
</dbReference>
<dbReference type="PANTHER" id="PTHR18947">
    <property type="entry name" value="HOOK PROTEINS"/>
    <property type="match status" value="1"/>
</dbReference>
<feature type="coiled-coil region" evidence="6">
    <location>
        <begin position="462"/>
        <end position="851"/>
    </location>
</feature>
<feature type="region of interest" description="Disordered" evidence="7">
    <location>
        <begin position="1437"/>
        <end position="1480"/>
    </location>
</feature>
<dbReference type="PROSITE" id="PS50021">
    <property type="entry name" value="CH"/>
    <property type="match status" value="1"/>
</dbReference>
<feature type="compositionally biased region" description="Polar residues" evidence="7">
    <location>
        <begin position="1577"/>
        <end position="1605"/>
    </location>
</feature>
<reference evidence="9" key="1">
    <citation type="submission" date="2025-08" db="UniProtKB">
        <authorList>
            <consortium name="Ensembl"/>
        </authorList>
    </citation>
    <scope>IDENTIFICATION</scope>
</reference>
<keyword evidence="10" id="KW-1185">Reference proteome</keyword>
<proteinExistence type="inferred from homology"/>
<evidence type="ECO:0000256" key="3">
    <source>
        <dbReference type="ARBA" id="ARBA00022658"/>
    </source>
</evidence>
<evidence type="ECO:0000256" key="2">
    <source>
        <dbReference type="ARBA" id="ARBA00022490"/>
    </source>
</evidence>
<dbReference type="Pfam" id="PF19047">
    <property type="entry name" value="HOOK_N"/>
    <property type="match status" value="1"/>
</dbReference>
<evidence type="ECO:0000256" key="4">
    <source>
        <dbReference type="ARBA" id="ARBA00023054"/>
    </source>
</evidence>
<dbReference type="GO" id="GO:0008017">
    <property type="term" value="F:microtubule binding"/>
    <property type="evidence" value="ECO:0007669"/>
    <property type="project" value="TreeGrafter"/>
</dbReference>
<dbReference type="CDD" id="cd22228">
    <property type="entry name" value="HkD_Daple"/>
    <property type="match status" value="1"/>
</dbReference>
<feature type="domain" description="Calponin-homology (CH)" evidence="8">
    <location>
        <begin position="11"/>
        <end position="131"/>
    </location>
</feature>
<protein>
    <recommendedName>
        <fullName evidence="8">Calponin-homology (CH) domain-containing protein</fullName>
    </recommendedName>
</protein>
<reference evidence="9" key="2">
    <citation type="submission" date="2025-09" db="UniProtKB">
        <authorList>
            <consortium name="Ensembl"/>
        </authorList>
    </citation>
    <scope>IDENTIFICATION</scope>
</reference>
<comment type="subcellular location">
    <subcellularLocation>
        <location evidence="1">Cytoplasm</location>
    </subcellularLocation>
</comment>
<dbReference type="GO" id="GO:0031122">
    <property type="term" value="P:cytoplasmic microtubule organization"/>
    <property type="evidence" value="ECO:0007669"/>
    <property type="project" value="TreeGrafter"/>
</dbReference>
<feature type="compositionally biased region" description="Polar residues" evidence="7">
    <location>
        <begin position="1519"/>
        <end position="1534"/>
    </location>
</feature>
<dbReference type="SUPFAM" id="SSF116907">
    <property type="entry name" value="Hook domain"/>
    <property type="match status" value="1"/>
</dbReference>
<feature type="compositionally biased region" description="Polar residues" evidence="7">
    <location>
        <begin position="1311"/>
        <end position="1342"/>
    </location>
</feature>
<keyword evidence="4 6" id="KW-0175">Coiled coil</keyword>
<dbReference type="Proteomes" id="UP000694428">
    <property type="component" value="Unplaced"/>
</dbReference>
<dbReference type="GO" id="GO:0007165">
    <property type="term" value="P:signal transduction"/>
    <property type="evidence" value="ECO:0007669"/>
    <property type="project" value="UniProtKB-ARBA"/>
</dbReference>
<keyword evidence="2" id="KW-0963">Cytoplasm</keyword>
<name>A0A8C9ELN9_PAVCR</name>
<feature type="coiled-coil region" evidence="6">
    <location>
        <begin position="249"/>
        <end position="338"/>
    </location>
</feature>
<dbReference type="GO" id="GO:0051959">
    <property type="term" value="F:dynein light intermediate chain binding"/>
    <property type="evidence" value="ECO:0007669"/>
    <property type="project" value="TreeGrafter"/>
</dbReference>
<feature type="region of interest" description="Disordered" evidence="7">
    <location>
        <begin position="1379"/>
        <end position="1404"/>
    </location>
</feature>
<feature type="compositionally biased region" description="Polar residues" evidence="7">
    <location>
        <begin position="1633"/>
        <end position="1649"/>
    </location>
</feature>
<evidence type="ECO:0000313" key="10">
    <source>
        <dbReference type="Proteomes" id="UP000694428"/>
    </source>
</evidence>
<feature type="region of interest" description="Disordered" evidence="7">
    <location>
        <begin position="1496"/>
        <end position="1692"/>
    </location>
</feature>
<dbReference type="GO" id="GO:0005813">
    <property type="term" value="C:centrosome"/>
    <property type="evidence" value="ECO:0007669"/>
    <property type="project" value="TreeGrafter"/>
</dbReference>
<feature type="coiled-coil region" evidence="6">
    <location>
        <begin position="363"/>
        <end position="397"/>
    </location>
</feature>
<evidence type="ECO:0000256" key="6">
    <source>
        <dbReference type="SAM" id="Coils"/>
    </source>
</evidence>
<evidence type="ECO:0000259" key="8">
    <source>
        <dbReference type="PROSITE" id="PS50021"/>
    </source>
</evidence>
<feature type="compositionally biased region" description="Low complexity" evidence="7">
    <location>
        <begin position="232"/>
        <end position="245"/>
    </location>
</feature>
<keyword evidence="3" id="KW-0344">Guanine-nucleotide releasing factor</keyword>
<dbReference type="InterPro" id="IPR036872">
    <property type="entry name" value="CH_dom_sf"/>
</dbReference>
<evidence type="ECO:0000256" key="5">
    <source>
        <dbReference type="ARBA" id="ARBA00061299"/>
    </source>
</evidence>
<dbReference type="InterPro" id="IPR001715">
    <property type="entry name" value="CH_dom"/>
</dbReference>
<feature type="compositionally biased region" description="Polar residues" evidence="7">
    <location>
        <begin position="1453"/>
        <end position="1480"/>
    </location>
</feature>
<dbReference type="InterPro" id="IPR043936">
    <property type="entry name" value="HOOK_N"/>
</dbReference>
<feature type="compositionally biased region" description="Low complexity" evidence="7">
    <location>
        <begin position="1674"/>
        <end position="1684"/>
    </location>
</feature>
<feature type="region of interest" description="Disordered" evidence="7">
    <location>
        <begin position="1259"/>
        <end position="1280"/>
    </location>
</feature>